<dbReference type="AlphaFoldDB" id="A0A835HTN5"/>
<reference evidence="5 6" key="1">
    <citation type="submission" date="2020-10" db="EMBL/GenBank/DDBJ databases">
        <title>The Coptis chinensis genome and diversification of protoberbering-type alkaloids.</title>
        <authorList>
            <person name="Wang B."/>
            <person name="Shu S."/>
            <person name="Song C."/>
            <person name="Liu Y."/>
        </authorList>
    </citation>
    <scope>NUCLEOTIDE SEQUENCE [LARGE SCALE GENOMIC DNA]</scope>
    <source>
        <strain evidence="5">HL-2020</strain>
        <tissue evidence="5">Leaf</tissue>
    </source>
</reference>
<evidence type="ECO:0000259" key="4">
    <source>
        <dbReference type="SMART" id="SM00128"/>
    </source>
</evidence>
<dbReference type="Pfam" id="PF05097">
    <property type="entry name" value="DUF688"/>
    <property type="match status" value="1"/>
</dbReference>
<name>A0A835HTN5_9MAGN</name>
<dbReference type="InterPro" id="IPR045849">
    <property type="entry name" value="IP5P_plant"/>
</dbReference>
<dbReference type="OrthoDB" id="677721at2759"/>
<dbReference type="SUPFAM" id="SSF56219">
    <property type="entry name" value="DNase I-like"/>
    <property type="match status" value="1"/>
</dbReference>
<feature type="domain" description="Inositol polyphosphate-related phosphatase" evidence="4">
    <location>
        <begin position="326"/>
        <end position="564"/>
    </location>
</feature>
<proteinExistence type="inferred from homology"/>
<dbReference type="GO" id="GO:0034485">
    <property type="term" value="F:phosphatidylinositol-3,4,5-trisphosphate 5-phosphatase activity"/>
    <property type="evidence" value="ECO:0007669"/>
    <property type="project" value="TreeGrafter"/>
</dbReference>
<dbReference type="SMART" id="SM00128">
    <property type="entry name" value="IPPc"/>
    <property type="match status" value="1"/>
</dbReference>
<keyword evidence="6" id="KW-1185">Reference proteome</keyword>
<comment type="similarity">
    <text evidence="1">Belongs to the inositol polyphosphate 5-phosphatase family.</text>
</comment>
<evidence type="ECO:0000256" key="2">
    <source>
        <dbReference type="ARBA" id="ARBA00022801"/>
    </source>
</evidence>
<evidence type="ECO:0000256" key="1">
    <source>
        <dbReference type="ARBA" id="ARBA00010768"/>
    </source>
</evidence>
<dbReference type="GO" id="GO:0046856">
    <property type="term" value="P:phosphatidylinositol dephosphorylation"/>
    <property type="evidence" value="ECO:0007669"/>
    <property type="project" value="InterPro"/>
</dbReference>
<comment type="caution">
    <text evidence="5">The sequence shown here is derived from an EMBL/GenBank/DDBJ whole genome shotgun (WGS) entry which is preliminary data.</text>
</comment>
<dbReference type="Proteomes" id="UP000631114">
    <property type="component" value="Unassembled WGS sequence"/>
</dbReference>
<dbReference type="Pfam" id="PF22669">
    <property type="entry name" value="Exo_endo_phos2"/>
    <property type="match status" value="1"/>
</dbReference>
<gene>
    <name evidence="5" type="ORF">IFM89_002788</name>
</gene>
<dbReference type="PANTHER" id="PTHR45666:SF5">
    <property type="entry name" value="TYPE IV INOSITOL POLYPHOSPHATE 5-PHOSPHATASE 3"/>
    <property type="match status" value="1"/>
</dbReference>
<evidence type="ECO:0000313" key="5">
    <source>
        <dbReference type="EMBL" id="KAF9604113.1"/>
    </source>
</evidence>
<dbReference type="GO" id="GO:0004445">
    <property type="term" value="F:inositol-polyphosphate 5-phosphatase activity"/>
    <property type="evidence" value="ECO:0007669"/>
    <property type="project" value="InterPro"/>
</dbReference>
<sequence>MPQGCRKCLMSDISDGLCKAGYNSVICKSKWRSSPDIPSAGYNSAICKSKWRSSPDIPSGEHTYIDVVDKNMKKGENNWEVLYKHKQMSGLQPLGDESKLTSESNQLTIWSNSQTTEGSSSRMHSGGSGISPYWSEAIQSPFHEGMGFLGIPKQVKSIKVNNSISYKDGYWGSDSLSLMVEKTVYVDSEHLQTSIAKSSSLDMSGMVGFKENDSVILTEHFEKEDMLAVSCSGDLHNLDLPQEKKISKPKFSEVGSPNLLSSSDRPNPARHRHSLDGFRNGDVLDQEARSFMSSNVRNSGDLDFEKPQFLREVYQEKCSKPPSIDQTWETIVKTSNVYHSHLQFSEVISSLLYFCSCTRDGRIKLLGKDITQALLQSNDAVPSKFMQVWDIERKQLCDVFMLKEDITSFTVVQQTSYAYIGDSGGNISVLKLDLAKYHLVQMNYRIPLSASHEWSKLTVKDQTPNLLELDMTVVAALRELKKGRAFDGWTEGALTFPPTYKYEFNSSKYRGEDPKSGRRNPAWCDRILSFGKGTRLLNYNRVEEMLSDHWPVKALYIAEVEVFCHKKLQKVLAFTDPELKHEDVPYVENDIGMDSLWFGKVMIKDIETA</sequence>
<dbReference type="InterPro" id="IPR007789">
    <property type="entry name" value="DUF688"/>
</dbReference>
<feature type="region of interest" description="Disordered" evidence="3">
    <location>
        <begin position="246"/>
        <end position="278"/>
    </location>
</feature>
<dbReference type="InterPro" id="IPR000300">
    <property type="entry name" value="IPPc"/>
</dbReference>
<keyword evidence="2" id="KW-0378">Hydrolase</keyword>
<dbReference type="GO" id="GO:0004439">
    <property type="term" value="F:phosphatidylinositol-4,5-bisphosphate 5-phosphatase activity"/>
    <property type="evidence" value="ECO:0007669"/>
    <property type="project" value="TreeGrafter"/>
</dbReference>
<evidence type="ECO:0000256" key="3">
    <source>
        <dbReference type="SAM" id="MobiDB-lite"/>
    </source>
</evidence>
<accession>A0A835HTN5</accession>
<dbReference type="InterPro" id="IPR006502">
    <property type="entry name" value="PDDEXK-like"/>
</dbReference>
<organism evidence="5 6">
    <name type="scientific">Coptis chinensis</name>
    <dbReference type="NCBI Taxonomy" id="261450"/>
    <lineage>
        <taxon>Eukaryota</taxon>
        <taxon>Viridiplantae</taxon>
        <taxon>Streptophyta</taxon>
        <taxon>Embryophyta</taxon>
        <taxon>Tracheophyta</taxon>
        <taxon>Spermatophyta</taxon>
        <taxon>Magnoliopsida</taxon>
        <taxon>Ranunculales</taxon>
        <taxon>Ranunculaceae</taxon>
        <taxon>Coptidoideae</taxon>
        <taxon>Coptis</taxon>
    </lineage>
</organism>
<dbReference type="Gene3D" id="3.60.10.10">
    <property type="entry name" value="Endonuclease/exonuclease/phosphatase"/>
    <property type="match status" value="1"/>
</dbReference>
<dbReference type="PANTHER" id="PTHR45666">
    <property type="entry name" value="TYPE IV INOSITOL POLYPHOSPHATE 5-PHOSPHATASE 9"/>
    <property type="match status" value="1"/>
</dbReference>
<dbReference type="Pfam" id="PF04720">
    <property type="entry name" value="PDDEXK_6"/>
    <property type="match status" value="1"/>
</dbReference>
<dbReference type="InterPro" id="IPR036691">
    <property type="entry name" value="Endo/exonu/phosph_ase_sf"/>
</dbReference>
<protein>
    <recommendedName>
        <fullName evidence="4">Inositol polyphosphate-related phosphatase domain-containing protein</fullName>
    </recommendedName>
</protein>
<dbReference type="EMBL" id="JADFTS010000005">
    <property type="protein sequence ID" value="KAF9604113.1"/>
    <property type="molecule type" value="Genomic_DNA"/>
</dbReference>
<evidence type="ECO:0000313" key="6">
    <source>
        <dbReference type="Proteomes" id="UP000631114"/>
    </source>
</evidence>